<dbReference type="OMA" id="IHVVMVE"/>
<dbReference type="PANTHER" id="PTHR14190:SF7">
    <property type="entry name" value="VACUOLAR PROTEIN SORTING-ASSOCIATED PROTEIN 52 HOMOLOG"/>
    <property type="match status" value="1"/>
</dbReference>
<dbReference type="RefSeq" id="XP_030853263.1">
    <property type="nucleotide sequence ID" value="XM_030997403.1"/>
</dbReference>
<protein>
    <recommendedName>
        <fullName evidence="3">Vacuolar protein sorting-associated protein 52 homolog</fullName>
    </recommendedName>
</protein>
<dbReference type="InterPro" id="IPR048361">
    <property type="entry name" value="Vps52_C"/>
</dbReference>
<feature type="coiled-coil region" evidence="7">
    <location>
        <begin position="87"/>
        <end position="157"/>
    </location>
</feature>
<feature type="domain" description="Vps52 coiled-coil" evidence="9">
    <location>
        <begin position="108"/>
        <end position="280"/>
    </location>
</feature>
<evidence type="ECO:0000313" key="12">
    <source>
        <dbReference type="Proteomes" id="UP000007110"/>
    </source>
</evidence>
<dbReference type="GO" id="GO:0015031">
    <property type="term" value="P:protein transport"/>
    <property type="evidence" value="ECO:0007669"/>
    <property type="project" value="UniProtKB-KW"/>
</dbReference>
<evidence type="ECO:0000259" key="10">
    <source>
        <dbReference type="Pfam" id="PF20655"/>
    </source>
</evidence>
<evidence type="ECO:0000256" key="5">
    <source>
        <dbReference type="ARBA" id="ARBA00022927"/>
    </source>
</evidence>
<dbReference type="GeneID" id="587102"/>
<reference evidence="12" key="1">
    <citation type="submission" date="2015-02" db="EMBL/GenBank/DDBJ databases">
        <title>Genome sequencing for Strongylocentrotus purpuratus.</title>
        <authorList>
            <person name="Murali S."/>
            <person name="Liu Y."/>
            <person name="Vee V."/>
            <person name="English A."/>
            <person name="Wang M."/>
            <person name="Skinner E."/>
            <person name="Han Y."/>
            <person name="Muzny D.M."/>
            <person name="Worley K.C."/>
            <person name="Gibbs R.A."/>
        </authorList>
    </citation>
    <scope>NUCLEOTIDE SEQUENCE</scope>
</reference>
<evidence type="ECO:0000256" key="2">
    <source>
        <dbReference type="ARBA" id="ARBA00008180"/>
    </source>
</evidence>
<accession>A0A7M7PMG2</accession>
<dbReference type="Proteomes" id="UP000007110">
    <property type="component" value="Unassembled WGS sequence"/>
</dbReference>
<feature type="compositionally biased region" description="Polar residues" evidence="8">
    <location>
        <begin position="7"/>
        <end position="18"/>
    </location>
</feature>
<sequence>MQLESKMATTSTRKSTNPFDDVDEPENPFWDEHAPGNPEIEEAVAELNLGVLDLTSDEFILDEVDIHIQQNLEDEVVKAALESGVDLRQYSKQIEAELQEVENASIDDYIKESQNIASLHNQITACDTILERMEQMLNGFQSDLGSLSAEIQTLQEQSIAMNVKLKNRQAVRGELSQFVDEMAVNERMINIVLEAPVTDRQFLEQLHELNHKIRFVKEQAFKDALSCRDVEDILEKLKLKAIFKIREFILQKVNQMKKPMTNYQLQQNAMLKARFFYEFLLANERHVAKEVRDEYVDTMSKVYFSYFKGYINRLMKLQFDEVADKDDLMGVEDTAKRGLFSSKPSLKNRSTVFTIGNRGNILTSGLEASIILPHAAQKDDTKHTFESLFRSQHFALLDNCCREYLFVCDFFMVSGSNAQDLFTNLLGKTLSMFLKHMDTYTNECYDSIAVFLCIHIIQRYRVLMHKRSVPALDKYWETLFEMLWPRFKLILELNIQSIHEMDPQKLGSIDVRPHYITRRYAEYSGAIVNLNETFPDERVNRLLLKLQSEVENFILRMAAEFPSRKEQLIFLINNYDMMLNVITECTSEDSREAESFRQLLDARTQEFIEEVLAPHFGGMMSFVKDAENRIERGQADHLKSQERHVEQLVRGFSSGWKQAIELINQEIMRSFTNFKNGTGILQGALTQLIQYYHRFQKVLSQNPLKALSVRGELINIHHLMVEVKKHKPAF</sequence>
<evidence type="ECO:0000256" key="7">
    <source>
        <dbReference type="SAM" id="Coils"/>
    </source>
</evidence>
<evidence type="ECO:0000313" key="11">
    <source>
        <dbReference type="EnsemblMetazoa" id="XP_030853263"/>
    </source>
</evidence>
<dbReference type="EnsemblMetazoa" id="XM_030997403">
    <property type="protein sequence ID" value="XP_030853263"/>
    <property type="gene ID" value="LOC587102"/>
</dbReference>
<dbReference type="InterPro" id="IPR007258">
    <property type="entry name" value="Vps52"/>
</dbReference>
<evidence type="ECO:0000256" key="8">
    <source>
        <dbReference type="SAM" id="MobiDB-lite"/>
    </source>
</evidence>
<organism evidence="11 12">
    <name type="scientific">Strongylocentrotus purpuratus</name>
    <name type="common">Purple sea urchin</name>
    <dbReference type="NCBI Taxonomy" id="7668"/>
    <lineage>
        <taxon>Eukaryota</taxon>
        <taxon>Metazoa</taxon>
        <taxon>Echinodermata</taxon>
        <taxon>Eleutherozoa</taxon>
        <taxon>Echinozoa</taxon>
        <taxon>Echinoidea</taxon>
        <taxon>Euechinoidea</taxon>
        <taxon>Echinacea</taxon>
        <taxon>Camarodonta</taxon>
        <taxon>Echinidea</taxon>
        <taxon>Strongylocentrotidae</taxon>
        <taxon>Strongylocentrotus</taxon>
    </lineage>
</organism>
<comment type="subcellular location">
    <subcellularLocation>
        <location evidence="1">Golgi apparatus</location>
        <location evidence="1">trans-Golgi network</location>
    </subcellularLocation>
</comment>
<proteinExistence type="inferred from homology"/>
<evidence type="ECO:0000256" key="3">
    <source>
        <dbReference type="ARBA" id="ARBA00017083"/>
    </source>
</evidence>
<keyword evidence="4" id="KW-0813">Transport</keyword>
<dbReference type="PANTHER" id="PTHR14190">
    <property type="entry name" value="SUPPRESSOR OF ACTIN MUTATIONS 2/VACUOLAR PROTEIN SORTING 52"/>
    <property type="match status" value="1"/>
</dbReference>
<comment type="similarity">
    <text evidence="2">Belongs to the VPS52 family.</text>
</comment>
<dbReference type="GO" id="GO:0005794">
    <property type="term" value="C:Golgi apparatus"/>
    <property type="evidence" value="ECO:0007669"/>
    <property type="project" value="UniProtKB-SubCell"/>
</dbReference>
<evidence type="ECO:0000259" key="9">
    <source>
        <dbReference type="Pfam" id="PF04129"/>
    </source>
</evidence>
<keyword evidence="5" id="KW-0653">Protein transport</keyword>
<name>A0A7M7PMG2_STRPU</name>
<keyword evidence="6" id="KW-0333">Golgi apparatus</keyword>
<evidence type="ECO:0000256" key="4">
    <source>
        <dbReference type="ARBA" id="ARBA00022448"/>
    </source>
</evidence>
<dbReference type="InterPro" id="IPR048319">
    <property type="entry name" value="Vps52_CC"/>
</dbReference>
<feature type="domain" description="Vps52 C-terminal" evidence="10">
    <location>
        <begin position="297"/>
        <end position="608"/>
    </location>
</feature>
<evidence type="ECO:0000256" key="6">
    <source>
        <dbReference type="ARBA" id="ARBA00023034"/>
    </source>
</evidence>
<keyword evidence="12" id="KW-1185">Reference proteome</keyword>
<dbReference type="CTD" id="6293"/>
<dbReference type="AlphaFoldDB" id="A0A7M7PMG2"/>
<keyword evidence="7" id="KW-0175">Coiled coil</keyword>
<evidence type="ECO:0000256" key="1">
    <source>
        <dbReference type="ARBA" id="ARBA00004601"/>
    </source>
</evidence>
<dbReference type="Pfam" id="PF20655">
    <property type="entry name" value="Vps52_C"/>
    <property type="match status" value="1"/>
</dbReference>
<feature type="region of interest" description="Disordered" evidence="8">
    <location>
        <begin position="1"/>
        <end position="26"/>
    </location>
</feature>
<reference evidence="11" key="2">
    <citation type="submission" date="2021-01" db="UniProtKB">
        <authorList>
            <consortium name="EnsemblMetazoa"/>
        </authorList>
    </citation>
    <scope>IDENTIFICATION</scope>
</reference>
<dbReference type="KEGG" id="spu:587102"/>
<dbReference type="Pfam" id="PF04129">
    <property type="entry name" value="Vps52_CC"/>
    <property type="match status" value="1"/>
</dbReference>